<organism evidence="1">
    <name type="scientific">Eutreptiella gymnastica</name>
    <dbReference type="NCBI Taxonomy" id="73025"/>
    <lineage>
        <taxon>Eukaryota</taxon>
        <taxon>Discoba</taxon>
        <taxon>Euglenozoa</taxon>
        <taxon>Euglenida</taxon>
        <taxon>Spirocuta</taxon>
        <taxon>Euglenophyceae</taxon>
        <taxon>Eutreptiales</taxon>
        <taxon>Eutreptiaceae</taxon>
        <taxon>Eutreptiella</taxon>
    </lineage>
</organism>
<protein>
    <submittedName>
        <fullName evidence="1">Uncharacterized protein</fullName>
    </submittedName>
</protein>
<name>A0A6T1Y382_9EUGL</name>
<dbReference type="AlphaFoldDB" id="A0A6T1Y382"/>
<dbReference type="EMBL" id="HBJA01047884">
    <property type="protein sequence ID" value="CAE0805757.1"/>
    <property type="molecule type" value="Transcribed_RNA"/>
</dbReference>
<evidence type="ECO:0000313" key="1">
    <source>
        <dbReference type="EMBL" id="CAE0805757.1"/>
    </source>
</evidence>
<gene>
    <name evidence="1" type="ORF">EGYM00163_LOCUS16883</name>
    <name evidence="2" type="ORF">EGYM00163_LOCUS16884</name>
</gene>
<proteinExistence type="predicted"/>
<dbReference type="EMBL" id="HBJA01047885">
    <property type="protein sequence ID" value="CAE0805758.1"/>
    <property type="molecule type" value="Transcribed_RNA"/>
</dbReference>
<evidence type="ECO:0000313" key="2">
    <source>
        <dbReference type="EMBL" id="CAE0805758.1"/>
    </source>
</evidence>
<sequence length="119" mass="13233">MAQQQTNRRCTDHRWAGSFTQSHVRDALEVEGVYIGVFKSGCKKRLGGKFRRVQNGWRAVGRGQKPLAGLILTQGGAAPLPPFKRSPGGHVPCPSSFPWVRCGRSSTFADLRFWGDLRH</sequence>
<accession>A0A6T1Y382</accession>
<reference evidence="1" key="1">
    <citation type="submission" date="2021-01" db="EMBL/GenBank/DDBJ databases">
        <authorList>
            <person name="Corre E."/>
            <person name="Pelletier E."/>
            <person name="Niang G."/>
            <person name="Scheremetjew M."/>
            <person name="Finn R."/>
            <person name="Kale V."/>
            <person name="Holt S."/>
            <person name="Cochrane G."/>
            <person name="Meng A."/>
            <person name="Brown T."/>
            <person name="Cohen L."/>
        </authorList>
    </citation>
    <scope>NUCLEOTIDE SEQUENCE</scope>
    <source>
        <strain evidence="1">CCMP1594</strain>
    </source>
</reference>